<protein>
    <submittedName>
        <fullName evidence="2">Gram-negative pili assembly chaperone, N-terminal domain protein</fullName>
    </submittedName>
</protein>
<keyword evidence="3" id="KW-1185">Reference proteome</keyword>
<keyword evidence="1" id="KW-0732">Signal</keyword>
<feature type="signal peptide" evidence="1">
    <location>
        <begin position="1"/>
        <end position="21"/>
    </location>
</feature>
<evidence type="ECO:0000313" key="2">
    <source>
        <dbReference type="EMBL" id="CDT33270.1"/>
    </source>
</evidence>
<proteinExistence type="predicted"/>
<evidence type="ECO:0000256" key="1">
    <source>
        <dbReference type="SAM" id="SignalP"/>
    </source>
</evidence>
<dbReference type="InterPro" id="IPR008962">
    <property type="entry name" value="PapD-like_sf"/>
</dbReference>
<feature type="chain" id="PRO_5046962478" evidence="1">
    <location>
        <begin position="22"/>
        <end position="233"/>
    </location>
</feature>
<name>A0ABM9QTX8_9VIBR</name>
<dbReference type="InterPro" id="IPR013783">
    <property type="entry name" value="Ig-like_fold"/>
</dbReference>
<accession>A0ABM9QTX8</accession>
<sequence length="233" mass="26420">MYKKFLFGLILGNIINYPVHAIAVSSLFEAADPETGSAEVVIENNDGKDMFVNLSMVKVEYLDGYKTVTTLNKDNFANWTFSISPSQMILADGEKRTIRMKNLCEGEKCQLEQDEVYAVDITPVPYSDGKVSSVSVAFGYRVYFMDPASKVQLDYEIERIGQTKFRFNNKSNTMLNVVVNTCNKEFSSDCIYQYKLMSGANRVFKLPKQLINKPSITMNIINANEEINHEVHI</sequence>
<comment type="caution">
    <text evidence="2">The sequence shown here is derived from an EMBL/GenBank/DDBJ whole genome shotgun (WGS) entry which is preliminary data.</text>
</comment>
<reference evidence="2 3" key="1">
    <citation type="submission" date="2014-06" db="EMBL/GenBank/DDBJ databases">
        <authorList>
            <person name="Le Roux F."/>
        </authorList>
    </citation>
    <scope>NUCLEOTIDE SEQUENCE [LARGE SCALE GENOMIC DNA]</scope>
    <source>
        <strain evidence="2 3">J5-4</strain>
    </source>
</reference>
<dbReference type="SUPFAM" id="SSF49354">
    <property type="entry name" value="PapD-like"/>
    <property type="match status" value="1"/>
</dbReference>
<dbReference type="Proteomes" id="UP000049077">
    <property type="component" value="Unassembled WGS sequence"/>
</dbReference>
<dbReference type="Gene3D" id="2.60.40.10">
    <property type="entry name" value="Immunoglobulins"/>
    <property type="match status" value="1"/>
</dbReference>
<dbReference type="EMBL" id="CCJX01000103">
    <property type="protein sequence ID" value="CDT33270.1"/>
    <property type="molecule type" value="Genomic_DNA"/>
</dbReference>
<gene>
    <name evidence="2" type="ORF">VCR4J5_200125</name>
</gene>
<dbReference type="RefSeq" id="WP_048660990.1">
    <property type="nucleotide sequence ID" value="NZ_CAWMAN010000098.1"/>
</dbReference>
<evidence type="ECO:0000313" key="3">
    <source>
        <dbReference type="Proteomes" id="UP000049077"/>
    </source>
</evidence>
<organism evidence="2 3">
    <name type="scientific">Vibrio crassostreae</name>
    <dbReference type="NCBI Taxonomy" id="246167"/>
    <lineage>
        <taxon>Bacteria</taxon>
        <taxon>Pseudomonadati</taxon>
        <taxon>Pseudomonadota</taxon>
        <taxon>Gammaproteobacteria</taxon>
        <taxon>Vibrionales</taxon>
        <taxon>Vibrionaceae</taxon>
        <taxon>Vibrio</taxon>
    </lineage>
</organism>